<name>A0AAE9XZV9_RHOPA</name>
<dbReference type="EMBL" id="CP116810">
    <property type="protein sequence ID" value="WCL92272.1"/>
    <property type="molecule type" value="Genomic_DNA"/>
</dbReference>
<keyword evidence="2" id="KW-1185">Reference proteome</keyword>
<accession>A0AAE9XZV9</accession>
<evidence type="ECO:0000313" key="2">
    <source>
        <dbReference type="Proteomes" id="UP000001426"/>
    </source>
</evidence>
<dbReference type="AlphaFoldDB" id="A0AAE9XZV9"/>
<organism evidence="1 2">
    <name type="scientific">Rhodopseudomonas palustris (strain ATCC BAA-98 / CGA009)</name>
    <dbReference type="NCBI Taxonomy" id="258594"/>
    <lineage>
        <taxon>Bacteria</taxon>
        <taxon>Pseudomonadati</taxon>
        <taxon>Pseudomonadota</taxon>
        <taxon>Alphaproteobacteria</taxon>
        <taxon>Hyphomicrobiales</taxon>
        <taxon>Nitrobacteraceae</taxon>
        <taxon>Rhodopseudomonas</taxon>
    </lineage>
</organism>
<dbReference type="Proteomes" id="UP000001426">
    <property type="component" value="Chromosome"/>
</dbReference>
<gene>
    <name evidence="1" type="ORF">TX73_010935</name>
</gene>
<evidence type="ECO:0000313" key="1">
    <source>
        <dbReference type="EMBL" id="WCL92272.1"/>
    </source>
</evidence>
<reference evidence="1 2" key="1">
    <citation type="journal article" date="2004" name="Nat. Biotechnol.">
        <title>Complete genome sequence of the metabolically versatile photosynthetic bacterium Rhodopseudomonas palustris.</title>
        <authorList>
            <person name="Larimer F.W."/>
            <person name="Chain P."/>
            <person name="Hauser L."/>
            <person name="Lamerdin J."/>
            <person name="Malfatti S."/>
            <person name="Do L."/>
            <person name="Land M.L."/>
            <person name="Pelletier D.A."/>
            <person name="Beatty J.T."/>
            <person name="Lang A.S."/>
            <person name="Tabita F.R."/>
            <person name="Gibson J.L."/>
            <person name="Hanson T.E."/>
            <person name="Bobst C."/>
            <person name="Torres J.L."/>
            <person name="Peres C."/>
            <person name="Harrison F.H."/>
            <person name="Gibson J."/>
            <person name="Harwood C.S."/>
        </authorList>
    </citation>
    <scope>NUCLEOTIDE SEQUENCE [LARGE SCALE GENOMIC DNA]</scope>
    <source>
        <strain evidence="2">ATCC BAA-98 / CGA009</strain>
    </source>
</reference>
<proteinExistence type="predicted"/>
<protein>
    <submittedName>
        <fullName evidence="1">Uncharacterized protein</fullName>
    </submittedName>
</protein>
<dbReference type="RefSeq" id="WP_162470448.1">
    <property type="nucleotide sequence ID" value="NZ_CP116810.1"/>
</dbReference>
<sequence length="138" mass="15526">MTTVPMMAAVPAMHRCSDPIALLYFSHSHRPRSTIKRAATPAARRTVSRRMRVRKLASPTIRSHSLFANRGWRALQNAGSWLAQRKAQFSLAFRDVTMQRGASSSADRAVYSNYKTHFRITAYNQSLTSRSATTPEAE</sequence>
<dbReference type="KEGG" id="rpa:TX73_010935"/>
<dbReference type="GeneID" id="66893168"/>